<dbReference type="GO" id="GO:0003678">
    <property type="term" value="F:DNA helicase activity"/>
    <property type="evidence" value="ECO:0007669"/>
    <property type="project" value="TreeGrafter"/>
</dbReference>
<keyword evidence="17" id="KW-1185">Reference proteome</keyword>
<comment type="similarity">
    <text evidence="10 13">In the N-terminal section; belongs to the UvrB family.</text>
</comment>
<dbReference type="InterPro" id="IPR047112">
    <property type="entry name" value="RecG/Mfd"/>
</dbReference>
<accession>A0A3Q8WUK9</accession>
<keyword evidence="7 13" id="KW-0067">ATP-binding</keyword>
<evidence type="ECO:0000313" key="17">
    <source>
        <dbReference type="Proteomes" id="UP000270021"/>
    </source>
</evidence>
<dbReference type="InterPro" id="IPR004576">
    <property type="entry name" value="Mfd"/>
</dbReference>
<evidence type="ECO:0000256" key="4">
    <source>
        <dbReference type="ARBA" id="ARBA00022763"/>
    </source>
</evidence>
<dbReference type="InterPro" id="IPR027417">
    <property type="entry name" value="P-loop_NTPase"/>
</dbReference>
<dbReference type="InterPro" id="IPR001650">
    <property type="entry name" value="Helicase_C-like"/>
</dbReference>
<keyword evidence="4 13" id="KW-0227">DNA damage</keyword>
<dbReference type="FunFam" id="3.40.50.300:FF:000546">
    <property type="entry name" value="Transcription-repair-coupling factor"/>
    <property type="match status" value="1"/>
</dbReference>
<dbReference type="PANTHER" id="PTHR47964:SF1">
    <property type="entry name" value="ATP-DEPENDENT DNA HELICASE HOMOLOG RECG, CHLOROPLASTIC"/>
    <property type="match status" value="1"/>
</dbReference>
<evidence type="ECO:0000256" key="3">
    <source>
        <dbReference type="ARBA" id="ARBA00022741"/>
    </source>
</evidence>
<dbReference type="Gene3D" id="3.40.50.300">
    <property type="entry name" value="P-loop containing nucleotide triphosphate hydrolases"/>
    <property type="match status" value="2"/>
</dbReference>
<dbReference type="SUPFAM" id="SSF141259">
    <property type="entry name" value="CarD-like"/>
    <property type="match status" value="1"/>
</dbReference>
<dbReference type="Proteomes" id="UP000270021">
    <property type="component" value="Chromosome"/>
</dbReference>
<evidence type="ECO:0000313" key="16">
    <source>
        <dbReference type="EMBL" id="AZN30682.1"/>
    </source>
</evidence>
<sequence>MEAVLGRLRNEPTLSELPLSRDKRLDVAMPLGLIPGALALLAKDGDRPTVVVTPTGRDGDELLGALAAYLPREELDILPSWETLPHERLSPRADTVATRLSVMRRLAHPEEFGRLSVLIVPIRSLLQPVVKGLGDMVPVRVRTGEEMELEALATALVDAAYVRVDMVESRGQFAIRGGILDVFPPTEPHPLRVEFFGDEIDEIRSFSVADQRSLEVVDEVYAPPCREILIDEAVRERARRAADSLPGARDMLEKIAQGIAVEGMESLAPVLTEGMHPIHELFDPASRVVVVQPERVFSRSQDLVATTEEFLAAAWSSAAAGGDVPLTVSDASFLEIEDVGRAIRGRGMAWWSFGGFTGDQELDSTKRAVEAQEPKPFHGDVDAALSEMGMLAAQGWWPTIVVEGGGLGRRIASELNKQDIPAEFVTELEEIPGVVTITAAPISTGFIIPGVRLAVLAASDITGRGGSSTKDMRKMPSRRRATVDPLQLKPGDYIVHDRHGVGRFLRMDSRPIDGTDGAMREYLVVEYAPSKRGMPGDQLWIPTDSLDLVSRYSGSEAPQVSKMGGADWAKAKAKARKATEQIAGELVRLYATRKATKGFQFSPDTPWQRELEDAFAYVETPDQLVTIDEVKRDMESPTPMDRLISGDVGYGKTEIAIRAAFKAVQDSKQVAVLVPTTLLVSQHLETFQERYAGFPVTVAGLSRFQSEEESEKVKAGIKDGSIDVVVGTHRLLTGSISFKDLGLVIIDEEQRFGVEHKETLTQLRANVDVLSMSATPIPRTLEMAVTGIREMSTLATPPEERHPILTYVGPYEEKQVSAAIRRELLRDGQVFYVHNRVQSIRAQAKKVEELVPEARVAVAHGKMSEKQLETVIQQFWDREVDVLVCTTIIETGLDISNANTLIVDNAERLGLSQLHQLRGRVGRGRERAYAYFLYPPDKAMTETAVARLRTISSHTQLGSGIQVAMKDLEIRGAGNLLGGEQSGHIAGVGFDLYVRMIAEQVEAMQAMLTGGRKDEPEPPPIKLDLPIEATVPDSYVPQEGLRLDIYSKVANSSTEEERDQIRAELVDRYGPIPPAVERMFLVAQIRETMRAAKLEDAVVQGEYLRLYPVALPDSRQMRLKRLHPRAVVKPAVRSVLVPLPVTGKGRLGSAPEPVMNEDFGDWFADLMRAVFLPDAEGRGGNSPDAAVG</sequence>
<evidence type="ECO:0000256" key="5">
    <source>
        <dbReference type="ARBA" id="ARBA00022801"/>
    </source>
</evidence>
<evidence type="ECO:0000256" key="2">
    <source>
        <dbReference type="ARBA" id="ARBA00022490"/>
    </source>
</evidence>
<dbReference type="AlphaFoldDB" id="A0A3Q8WUK9"/>
<name>A0A3Q8WUK9_9ACTO</name>
<keyword evidence="3 13" id="KW-0547">Nucleotide-binding</keyword>
<dbReference type="PROSITE" id="PS51194">
    <property type="entry name" value="HELICASE_CTER"/>
    <property type="match status" value="1"/>
</dbReference>
<dbReference type="NCBIfam" id="TIGR00580">
    <property type="entry name" value="mfd"/>
    <property type="match status" value="1"/>
</dbReference>
<dbReference type="SMART" id="SM00490">
    <property type="entry name" value="HELICc"/>
    <property type="match status" value="1"/>
</dbReference>
<dbReference type="RefSeq" id="WP_126041647.1">
    <property type="nucleotide sequence ID" value="NZ_CP034438.1"/>
</dbReference>
<keyword evidence="2 13" id="KW-0963">Cytoplasm</keyword>
<dbReference type="Pfam" id="PF03461">
    <property type="entry name" value="TRCF"/>
    <property type="match status" value="1"/>
</dbReference>
<dbReference type="GO" id="GO:0006355">
    <property type="term" value="P:regulation of DNA-templated transcription"/>
    <property type="evidence" value="ECO:0007669"/>
    <property type="project" value="UniProtKB-UniRule"/>
</dbReference>
<evidence type="ECO:0000256" key="1">
    <source>
        <dbReference type="ARBA" id="ARBA00004496"/>
    </source>
</evidence>
<dbReference type="SUPFAM" id="SSF143517">
    <property type="entry name" value="TRCF domain-like"/>
    <property type="match status" value="1"/>
</dbReference>
<evidence type="ECO:0000256" key="7">
    <source>
        <dbReference type="ARBA" id="ARBA00022840"/>
    </source>
</evidence>
<comment type="function">
    <text evidence="13">Couples transcription and DNA repair by recognizing RNA polymerase (RNAP) stalled at DNA lesions. Mediates ATP-dependent release of RNAP and its truncated transcript from the DNA, and recruitment of nucleotide excision repair machinery to the damaged site.</text>
</comment>
<dbReference type="OrthoDB" id="9804325at2"/>
<evidence type="ECO:0000256" key="8">
    <source>
        <dbReference type="ARBA" id="ARBA00023125"/>
    </source>
</evidence>
<protein>
    <recommendedName>
        <fullName evidence="12 13">Transcription-repair-coupling factor</fullName>
        <shortName evidence="13">TRCF</shortName>
        <ecNumber evidence="13">3.6.4.-</ecNumber>
    </recommendedName>
</protein>
<dbReference type="SMART" id="SM01058">
    <property type="entry name" value="CarD_TRCF"/>
    <property type="match status" value="1"/>
</dbReference>
<feature type="domain" description="Helicase ATP-binding" evidence="14">
    <location>
        <begin position="633"/>
        <end position="794"/>
    </location>
</feature>
<dbReference type="Gene3D" id="3.30.2060.10">
    <property type="entry name" value="Penicillin-binding protein 1b domain"/>
    <property type="match status" value="1"/>
</dbReference>
<dbReference type="SMART" id="SM00487">
    <property type="entry name" value="DEXDc"/>
    <property type="match status" value="1"/>
</dbReference>
<dbReference type="GO" id="GO:0005524">
    <property type="term" value="F:ATP binding"/>
    <property type="evidence" value="ECO:0007669"/>
    <property type="project" value="UniProtKB-UniRule"/>
</dbReference>
<feature type="domain" description="Helicase C-terminal" evidence="15">
    <location>
        <begin position="819"/>
        <end position="969"/>
    </location>
</feature>
<organism evidence="16 17">
    <name type="scientific">Flaviflexus salsibiostraticola</name>
    <dbReference type="NCBI Taxonomy" id="1282737"/>
    <lineage>
        <taxon>Bacteria</taxon>
        <taxon>Bacillati</taxon>
        <taxon>Actinomycetota</taxon>
        <taxon>Actinomycetes</taxon>
        <taxon>Actinomycetales</taxon>
        <taxon>Actinomycetaceae</taxon>
        <taxon>Flaviflexus</taxon>
    </lineage>
</organism>
<evidence type="ECO:0000256" key="9">
    <source>
        <dbReference type="ARBA" id="ARBA00023204"/>
    </source>
</evidence>
<dbReference type="FunFam" id="3.40.50.300:FF:000300">
    <property type="entry name" value="Transcription-repair-coupling factor"/>
    <property type="match status" value="1"/>
</dbReference>
<dbReference type="InterPro" id="IPR003711">
    <property type="entry name" value="CarD-like/TRCF_RID"/>
</dbReference>
<keyword evidence="5 13" id="KW-0378">Hydrolase</keyword>
<dbReference type="Pfam" id="PF00271">
    <property type="entry name" value="Helicase_C"/>
    <property type="match status" value="1"/>
</dbReference>
<dbReference type="GO" id="GO:0005737">
    <property type="term" value="C:cytoplasm"/>
    <property type="evidence" value="ECO:0007669"/>
    <property type="project" value="UniProtKB-SubCell"/>
</dbReference>
<dbReference type="EC" id="3.6.4.-" evidence="13"/>
<dbReference type="InterPro" id="IPR011545">
    <property type="entry name" value="DEAD/DEAH_box_helicase_dom"/>
</dbReference>
<dbReference type="PROSITE" id="PS51192">
    <property type="entry name" value="HELICASE_ATP_BIND_1"/>
    <property type="match status" value="1"/>
</dbReference>
<evidence type="ECO:0000256" key="12">
    <source>
        <dbReference type="ARBA" id="ARBA00070128"/>
    </source>
</evidence>
<evidence type="ECO:0000256" key="13">
    <source>
        <dbReference type="HAMAP-Rule" id="MF_00969"/>
    </source>
</evidence>
<dbReference type="Gene3D" id="2.40.10.170">
    <property type="match status" value="1"/>
</dbReference>
<keyword evidence="8 13" id="KW-0238">DNA-binding</keyword>
<dbReference type="CDD" id="cd17991">
    <property type="entry name" value="DEXHc_TRCF"/>
    <property type="match status" value="1"/>
</dbReference>
<dbReference type="Pfam" id="PF17757">
    <property type="entry name" value="UvrB_inter"/>
    <property type="match status" value="1"/>
</dbReference>
<dbReference type="GO" id="GO:0016787">
    <property type="term" value="F:hydrolase activity"/>
    <property type="evidence" value="ECO:0007669"/>
    <property type="project" value="UniProtKB-KW"/>
</dbReference>
<gene>
    <name evidence="13 16" type="primary">mfd</name>
    <name evidence="16" type="ORF">EJO69_10490</name>
</gene>
<dbReference type="SMART" id="SM00982">
    <property type="entry name" value="TRCF"/>
    <property type="match status" value="1"/>
</dbReference>
<evidence type="ECO:0000256" key="6">
    <source>
        <dbReference type="ARBA" id="ARBA00022806"/>
    </source>
</evidence>
<evidence type="ECO:0000256" key="11">
    <source>
        <dbReference type="ARBA" id="ARBA00061399"/>
    </source>
</evidence>
<evidence type="ECO:0000259" key="15">
    <source>
        <dbReference type="PROSITE" id="PS51194"/>
    </source>
</evidence>
<dbReference type="HAMAP" id="MF_00969">
    <property type="entry name" value="TRCF"/>
    <property type="match status" value="1"/>
</dbReference>
<dbReference type="GO" id="GO:0003684">
    <property type="term" value="F:damaged DNA binding"/>
    <property type="evidence" value="ECO:0007669"/>
    <property type="project" value="InterPro"/>
</dbReference>
<dbReference type="PANTHER" id="PTHR47964">
    <property type="entry name" value="ATP-DEPENDENT DNA HELICASE HOMOLOG RECG, CHLOROPLASTIC"/>
    <property type="match status" value="1"/>
</dbReference>
<dbReference type="InterPro" id="IPR037235">
    <property type="entry name" value="TRCF-like_C_D7"/>
</dbReference>
<dbReference type="KEGG" id="fsl:EJO69_10490"/>
<dbReference type="InterPro" id="IPR005118">
    <property type="entry name" value="TRCF_C"/>
</dbReference>
<keyword evidence="6" id="KW-0347">Helicase</keyword>
<evidence type="ECO:0000256" key="10">
    <source>
        <dbReference type="ARBA" id="ARBA00061104"/>
    </source>
</evidence>
<dbReference type="GO" id="GO:0000716">
    <property type="term" value="P:transcription-coupled nucleotide-excision repair, DNA damage recognition"/>
    <property type="evidence" value="ECO:0007669"/>
    <property type="project" value="UniProtKB-UniRule"/>
</dbReference>
<dbReference type="Pfam" id="PF02559">
    <property type="entry name" value="CarD_TRCF_RID"/>
    <property type="match status" value="1"/>
</dbReference>
<keyword evidence="9 13" id="KW-0234">DNA repair</keyword>
<dbReference type="EMBL" id="CP034438">
    <property type="protein sequence ID" value="AZN30682.1"/>
    <property type="molecule type" value="Genomic_DNA"/>
</dbReference>
<evidence type="ECO:0000259" key="14">
    <source>
        <dbReference type="PROSITE" id="PS51192"/>
    </source>
</evidence>
<dbReference type="Gene3D" id="3.90.1150.50">
    <property type="entry name" value="Transcription-repair-coupling factor, D7 domain"/>
    <property type="match status" value="1"/>
</dbReference>
<comment type="subcellular location">
    <subcellularLocation>
        <location evidence="1 13">Cytoplasm</location>
    </subcellularLocation>
</comment>
<reference evidence="16 17" key="1">
    <citation type="submission" date="2018-12" db="EMBL/GenBank/DDBJ databases">
        <title>Complete genome sequence of Flaviflexus salsibiostraticola KCTC 33148.</title>
        <authorList>
            <person name="Bae J.-W."/>
        </authorList>
    </citation>
    <scope>NUCLEOTIDE SEQUENCE [LARGE SCALE GENOMIC DNA]</scope>
    <source>
        <strain evidence="16 17">KCTC 33148</strain>
    </source>
</reference>
<dbReference type="SUPFAM" id="SSF52540">
    <property type="entry name" value="P-loop containing nucleoside triphosphate hydrolases"/>
    <property type="match status" value="4"/>
</dbReference>
<dbReference type="Gene3D" id="3.40.50.11180">
    <property type="match status" value="1"/>
</dbReference>
<dbReference type="InterPro" id="IPR014001">
    <property type="entry name" value="Helicase_ATP-bd"/>
</dbReference>
<dbReference type="InterPro" id="IPR036101">
    <property type="entry name" value="CarD-like/TRCF_RID_sf"/>
</dbReference>
<dbReference type="Pfam" id="PF00270">
    <property type="entry name" value="DEAD"/>
    <property type="match status" value="1"/>
</dbReference>
<proteinExistence type="inferred from homology"/>
<comment type="similarity">
    <text evidence="11 13">In the C-terminal section; belongs to the helicase family. RecG subfamily.</text>
</comment>
<dbReference type="InterPro" id="IPR041471">
    <property type="entry name" value="UvrB_inter"/>
</dbReference>